<dbReference type="Pfam" id="PF12920">
    <property type="entry name" value="TcdA_TcdB_pore"/>
    <property type="match status" value="1"/>
</dbReference>
<evidence type="ECO:0000259" key="1">
    <source>
        <dbReference type="Pfam" id="PF12920"/>
    </source>
</evidence>
<protein>
    <recommendedName>
        <fullName evidence="1">TcdA/TcdB toxin pore forming domain-containing protein</fullName>
    </recommendedName>
</protein>
<accession>A0A939SNW4</accession>
<name>A0A939SNW4_PRORE</name>
<reference evidence="2" key="1">
    <citation type="submission" date="2021-03" db="EMBL/GenBank/DDBJ databases">
        <title>Molecular epidemiology and mechanisms of colistin and carbapenem resistance in Enterobacteriaceae from clinical isolates, the environment and porcine samples in Pretoria, South Africa.</title>
        <authorList>
            <person name="Bogoshi D."/>
            <person name="Mbelle N.M."/>
            <person name="Naidoo V."/>
            <person name="Osei Sekyere J."/>
        </authorList>
    </citation>
    <scope>NUCLEOTIDE SEQUENCE</scope>
    <source>
        <strain evidence="2">C052</strain>
    </source>
</reference>
<comment type="caution">
    <text evidence="2">The sequence shown here is derived from an EMBL/GenBank/DDBJ whole genome shotgun (WGS) entry which is preliminary data.</text>
</comment>
<dbReference type="Proteomes" id="UP000664477">
    <property type="component" value="Unassembled WGS sequence"/>
</dbReference>
<sequence>MPCLSRQKSYIKYDYNLWPGATTRHDSGFDVIRRLENTDKFDYDFIYFQGKYYYSDIS</sequence>
<evidence type="ECO:0000313" key="3">
    <source>
        <dbReference type="Proteomes" id="UP000664477"/>
    </source>
</evidence>
<feature type="domain" description="TcdA/TcdB toxin pore forming" evidence="1">
    <location>
        <begin position="7"/>
        <end position="52"/>
    </location>
</feature>
<dbReference type="InterPro" id="IPR024769">
    <property type="entry name" value="TcdA/TcdB_pore_forming"/>
</dbReference>
<gene>
    <name evidence="2" type="ORF">J4727_03565</name>
</gene>
<dbReference type="EMBL" id="JAGETQ010000010">
    <property type="protein sequence ID" value="MBO1915882.1"/>
    <property type="molecule type" value="Genomic_DNA"/>
</dbReference>
<evidence type="ECO:0000313" key="2">
    <source>
        <dbReference type="EMBL" id="MBO1915882.1"/>
    </source>
</evidence>
<organism evidence="2 3">
    <name type="scientific">Providencia rettgeri</name>
    <dbReference type="NCBI Taxonomy" id="587"/>
    <lineage>
        <taxon>Bacteria</taxon>
        <taxon>Pseudomonadati</taxon>
        <taxon>Pseudomonadota</taxon>
        <taxon>Gammaproteobacteria</taxon>
        <taxon>Enterobacterales</taxon>
        <taxon>Morganellaceae</taxon>
        <taxon>Providencia</taxon>
    </lineage>
</organism>
<dbReference type="AlphaFoldDB" id="A0A939SNW4"/>
<proteinExistence type="predicted"/>